<name>A0A7S3BZP5_9VIRI</name>
<reference evidence="6" key="1">
    <citation type="submission" date="2021-01" db="EMBL/GenBank/DDBJ databases">
        <authorList>
            <person name="Corre E."/>
            <person name="Pelletier E."/>
            <person name="Niang G."/>
            <person name="Scheremetjew M."/>
            <person name="Finn R."/>
            <person name="Kale V."/>
            <person name="Holt S."/>
            <person name="Cochrane G."/>
            <person name="Meng A."/>
            <person name="Brown T."/>
            <person name="Cohen L."/>
        </authorList>
    </citation>
    <scope>NUCLEOTIDE SEQUENCE</scope>
    <source>
        <strain evidence="6">RCC927</strain>
    </source>
</reference>
<evidence type="ECO:0000256" key="4">
    <source>
        <dbReference type="ARBA" id="ARBA00023242"/>
    </source>
</evidence>
<comment type="subcellular location">
    <subcellularLocation>
        <location evidence="5">Cytoplasm</location>
    </subcellularLocation>
    <subcellularLocation>
        <location evidence="5">Nucleus</location>
        <location evidence="5">Nucleolus</location>
    </subcellularLocation>
    <text evidence="5">Shuttles between cytoplasm and nucleus/nucleolus.</text>
</comment>
<evidence type="ECO:0000256" key="1">
    <source>
        <dbReference type="ARBA" id="ARBA00022490"/>
    </source>
</evidence>
<dbReference type="EMBL" id="HBHY01019661">
    <property type="protein sequence ID" value="CAE0150035.1"/>
    <property type="molecule type" value="Transcribed_RNA"/>
</dbReference>
<dbReference type="GO" id="GO:0042256">
    <property type="term" value="P:cytosolic ribosome assembly"/>
    <property type="evidence" value="ECO:0007669"/>
    <property type="project" value="UniProtKB-UniRule"/>
</dbReference>
<dbReference type="GO" id="GO:0042273">
    <property type="term" value="P:ribosomal large subunit biogenesis"/>
    <property type="evidence" value="ECO:0007669"/>
    <property type="project" value="UniProtKB-UniRule"/>
</dbReference>
<proteinExistence type="inferred from homology"/>
<dbReference type="HAMAP" id="MF_00032">
    <property type="entry name" value="eIF_6"/>
    <property type="match status" value="1"/>
</dbReference>
<evidence type="ECO:0000256" key="5">
    <source>
        <dbReference type="HAMAP-Rule" id="MF_03132"/>
    </source>
</evidence>
<dbReference type="FunFam" id="3.75.10.10:FF:000001">
    <property type="entry name" value="Eukaryotic translation initiation factor 6"/>
    <property type="match status" value="1"/>
</dbReference>
<dbReference type="SMART" id="SM00654">
    <property type="entry name" value="eIF6"/>
    <property type="match status" value="1"/>
</dbReference>
<dbReference type="GO" id="GO:0005737">
    <property type="term" value="C:cytoplasm"/>
    <property type="evidence" value="ECO:0007669"/>
    <property type="project" value="UniProtKB-SubCell"/>
</dbReference>
<keyword evidence="3 5" id="KW-0648">Protein biosynthesis</keyword>
<accession>A0A7S3BZP5</accession>
<dbReference type="CDD" id="cd00527">
    <property type="entry name" value="IF6"/>
    <property type="match status" value="1"/>
</dbReference>
<organism evidence="6">
    <name type="scientific">Prasinoderma singulare</name>
    <dbReference type="NCBI Taxonomy" id="676789"/>
    <lineage>
        <taxon>Eukaryota</taxon>
        <taxon>Viridiplantae</taxon>
        <taxon>Prasinodermophyta</taxon>
        <taxon>Prasinodermophyceae</taxon>
        <taxon>Prasinodermales</taxon>
        <taxon>Prasinodermaceae</taxon>
        <taxon>Prasinoderma</taxon>
    </lineage>
</organism>
<keyword evidence="1 5" id="KW-0963">Cytoplasm</keyword>
<comment type="subunit">
    <text evidence="5">Monomer. Associates with the 60S ribosomal subunit.</text>
</comment>
<keyword evidence="2 5" id="KW-0396">Initiation factor</keyword>
<dbReference type="NCBIfam" id="TIGR00323">
    <property type="entry name" value="eIF-6"/>
    <property type="match status" value="1"/>
</dbReference>
<dbReference type="GO" id="GO:0003743">
    <property type="term" value="F:translation initiation factor activity"/>
    <property type="evidence" value="ECO:0007669"/>
    <property type="project" value="UniProtKB-UniRule"/>
</dbReference>
<comment type="similarity">
    <text evidence="5">Belongs to the eIF-6 family.</text>
</comment>
<dbReference type="PIRSF" id="PIRSF006413">
    <property type="entry name" value="IF-6"/>
    <property type="match status" value="1"/>
</dbReference>
<evidence type="ECO:0000313" key="6">
    <source>
        <dbReference type="EMBL" id="CAE0150035.1"/>
    </source>
</evidence>
<dbReference type="GO" id="GO:0005730">
    <property type="term" value="C:nucleolus"/>
    <property type="evidence" value="ECO:0007669"/>
    <property type="project" value="UniProtKB-SubCell"/>
</dbReference>
<dbReference type="AlphaFoldDB" id="A0A7S3BZP5"/>
<dbReference type="GO" id="GO:0043023">
    <property type="term" value="F:ribosomal large subunit binding"/>
    <property type="evidence" value="ECO:0007669"/>
    <property type="project" value="UniProtKB-UniRule"/>
</dbReference>
<dbReference type="Gene3D" id="3.75.10.10">
    <property type="entry name" value="L-arginine/glycine Amidinotransferase, Chain A"/>
    <property type="match status" value="1"/>
</dbReference>
<dbReference type="InterPro" id="IPR002769">
    <property type="entry name" value="eIF6"/>
</dbReference>
<dbReference type="PANTHER" id="PTHR10784">
    <property type="entry name" value="TRANSLATION INITIATION FACTOR 6"/>
    <property type="match status" value="1"/>
</dbReference>
<dbReference type="SUPFAM" id="SSF55909">
    <property type="entry name" value="Pentein"/>
    <property type="match status" value="1"/>
</dbReference>
<comment type="function">
    <text evidence="5">Binds to the 60S ribosomal subunit and prevents its association with the 40S ribosomal subunit to form the 80S initiation complex in the cytoplasm. May also be involved in ribosome biogenesis.</text>
</comment>
<protein>
    <recommendedName>
        <fullName evidence="5">Eukaryotic translation initiation factor 6</fullName>
        <shortName evidence="5">eIF-6</shortName>
    </recommendedName>
</protein>
<gene>
    <name evidence="5" type="primary">EIF6</name>
    <name evidence="6" type="ORF">PSIN1315_LOCUS12574</name>
</gene>
<keyword evidence="5" id="KW-0690">Ribosome biogenesis</keyword>
<dbReference type="Pfam" id="PF01912">
    <property type="entry name" value="eIF-6"/>
    <property type="match status" value="1"/>
</dbReference>
<keyword evidence="4 5" id="KW-0539">Nucleus</keyword>
<evidence type="ECO:0000256" key="3">
    <source>
        <dbReference type="ARBA" id="ARBA00022917"/>
    </source>
</evidence>
<evidence type="ECO:0000256" key="2">
    <source>
        <dbReference type="ARBA" id="ARBA00022540"/>
    </source>
</evidence>
<sequence length="245" mass="26275">MATRLQFENSSDVGVFSLLTNAYCLVAHGGSENFYAAFESELADHVPVCKVSVAGTRLAGRLCVGNKNGLLMPHTTTDQELLHVRNSLPDGVVVQRVEEKLNALGNCVATNDYVSLVHPDLDRDTEELLADVLGVEVFRQTVADNVVVGSYIRFTNRGGLCHPRTSVEDLDELSSLLQVPLVAGTVNRGSDVIGSGLVANDWCAFCGADTTSPELSVVESVLKLRDAQPSNILTDMRASLIDSVS</sequence>